<dbReference type="Pfam" id="PF08241">
    <property type="entry name" value="Methyltransf_11"/>
    <property type="match status" value="1"/>
</dbReference>
<dbReference type="InterPro" id="IPR013216">
    <property type="entry name" value="Methyltransf_11"/>
</dbReference>
<dbReference type="PANTHER" id="PTHR44942:SF4">
    <property type="entry name" value="METHYLTRANSFERASE TYPE 11 DOMAIN-CONTAINING PROTEIN"/>
    <property type="match status" value="1"/>
</dbReference>
<reference evidence="5 6" key="1">
    <citation type="submission" date="2020-08" db="EMBL/GenBank/DDBJ databases">
        <title>Functional genomics of gut bacteria from endangered species of beetles.</title>
        <authorList>
            <person name="Carlos-Shanley C."/>
        </authorList>
    </citation>
    <scope>NUCLEOTIDE SEQUENCE [LARGE SCALE GENOMIC DNA]</scope>
    <source>
        <strain evidence="5 6">S00202</strain>
    </source>
</reference>
<gene>
    <name evidence="5" type="ORF">HNP49_002127</name>
</gene>
<dbReference type="PANTHER" id="PTHR44942">
    <property type="entry name" value="METHYLTRANSF_11 DOMAIN-CONTAINING PROTEIN"/>
    <property type="match status" value="1"/>
</dbReference>
<sequence length="252" mass="27763">MNEAFKDHFASVAGHYASSRPGYPAELFLWLAEQCKGHGLCWDCATGSGQAALDLVGYFRQVVATDASAAQLAEAPEHPRITFAQAPAEHSGLADTSVDLIVVAQALHWFDVPAFHAEARRVLKPGGLIAEWCYGVQALEGDGPNRLLQHFYHEVVGPYWPAERHHVENGYAELAFPFPPVEVPPFAMRQHWNLAQLLGYLRSWSASGRCHKASGIDPVDALAHELAPLWGPSEQTREVVWPLTVRVGRKES</sequence>
<dbReference type="RefSeq" id="WP_184683092.1">
    <property type="nucleotide sequence ID" value="NZ_JACHLL010000003.1"/>
</dbReference>
<keyword evidence="6" id="KW-1185">Reference proteome</keyword>
<evidence type="ECO:0000256" key="1">
    <source>
        <dbReference type="ARBA" id="ARBA00008361"/>
    </source>
</evidence>
<protein>
    <submittedName>
        <fullName evidence="5">SAM-dependent methyltransferase</fullName>
    </submittedName>
</protein>
<dbReference type="GO" id="GO:0008757">
    <property type="term" value="F:S-adenosylmethionine-dependent methyltransferase activity"/>
    <property type="evidence" value="ECO:0007669"/>
    <property type="project" value="InterPro"/>
</dbReference>
<feature type="domain" description="Methyltransferase type 11" evidence="4">
    <location>
        <begin position="43"/>
        <end position="129"/>
    </location>
</feature>
<evidence type="ECO:0000313" key="6">
    <source>
        <dbReference type="Proteomes" id="UP000557193"/>
    </source>
</evidence>
<evidence type="ECO:0000313" key="5">
    <source>
        <dbReference type="EMBL" id="MBB6341959.1"/>
    </source>
</evidence>
<comment type="similarity">
    <text evidence="1">Belongs to the methyltransferase superfamily.</text>
</comment>
<dbReference type="Gene3D" id="3.40.50.150">
    <property type="entry name" value="Vaccinia Virus protein VP39"/>
    <property type="match status" value="1"/>
</dbReference>
<keyword evidence="3 5" id="KW-0808">Transferase</keyword>
<comment type="caution">
    <text evidence="5">The sequence shown here is derived from an EMBL/GenBank/DDBJ whole genome shotgun (WGS) entry which is preliminary data.</text>
</comment>
<dbReference type="CDD" id="cd02440">
    <property type="entry name" value="AdoMet_MTases"/>
    <property type="match status" value="1"/>
</dbReference>
<evidence type="ECO:0000256" key="3">
    <source>
        <dbReference type="ARBA" id="ARBA00022679"/>
    </source>
</evidence>
<dbReference type="InterPro" id="IPR051052">
    <property type="entry name" value="Diverse_substrate_MTase"/>
</dbReference>
<dbReference type="InterPro" id="IPR029063">
    <property type="entry name" value="SAM-dependent_MTases_sf"/>
</dbReference>
<dbReference type="Proteomes" id="UP000557193">
    <property type="component" value="Unassembled WGS sequence"/>
</dbReference>
<accession>A0A7X0EUB4</accession>
<keyword evidence="2 5" id="KW-0489">Methyltransferase</keyword>
<proteinExistence type="inferred from homology"/>
<evidence type="ECO:0000256" key="2">
    <source>
        <dbReference type="ARBA" id="ARBA00022603"/>
    </source>
</evidence>
<dbReference type="AlphaFoldDB" id="A0A7X0EUB4"/>
<organism evidence="5 6">
    <name type="scientific">Pseudomonas fluvialis</name>
    <dbReference type="NCBI Taxonomy" id="1793966"/>
    <lineage>
        <taxon>Bacteria</taxon>
        <taxon>Pseudomonadati</taxon>
        <taxon>Pseudomonadota</taxon>
        <taxon>Gammaproteobacteria</taxon>
        <taxon>Pseudomonadales</taxon>
        <taxon>Pseudomonadaceae</taxon>
        <taxon>Pseudomonas</taxon>
    </lineage>
</organism>
<dbReference type="GO" id="GO:0032259">
    <property type="term" value="P:methylation"/>
    <property type="evidence" value="ECO:0007669"/>
    <property type="project" value="UniProtKB-KW"/>
</dbReference>
<name>A0A7X0EUB4_9PSED</name>
<evidence type="ECO:0000259" key="4">
    <source>
        <dbReference type="Pfam" id="PF08241"/>
    </source>
</evidence>
<dbReference type="SUPFAM" id="SSF53335">
    <property type="entry name" value="S-adenosyl-L-methionine-dependent methyltransferases"/>
    <property type="match status" value="1"/>
</dbReference>
<dbReference type="EMBL" id="JACHLL010000003">
    <property type="protein sequence ID" value="MBB6341959.1"/>
    <property type="molecule type" value="Genomic_DNA"/>
</dbReference>